<dbReference type="Gene3D" id="1.20.1740.10">
    <property type="entry name" value="Amino acid/polyamine transporter I"/>
    <property type="match status" value="1"/>
</dbReference>
<feature type="transmembrane region" description="Helical" evidence="6">
    <location>
        <begin position="91"/>
        <end position="110"/>
    </location>
</feature>
<dbReference type="Pfam" id="PF13520">
    <property type="entry name" value="AA_permease_2"/>
    <property type="match status" value="1"/>
</dbReference>
<keyword evidence="5 6" id="KW-0472">Membrane</keyword>
<proteinExistence type="predicted"/>
<gene>
    <name evidence="7" type="primary">arcD</name>
    <name evidence="7" type="ORF">LWHH1689_1580</name>
</gene>
<feature type="transmembrane region" description="Helical" evidence="6">
    <location>
        <begin position="141"/>
        <end position="167"/>
    </location>
</feature>
<name>A0A2S1ESB4_LIMRT</name>
<dbReference type="AlphaFoldDB" id="A0A2S1ESB4"/>
<evidence type="ECO:0000313" key="7">
    <source>
        <dbReference type="EMBL" id="AWD62868.1"/>
    </source>
</evidence>
<dbReference type="GO" id="GO:0005886">
    <property type="term" value="C:plasma membrane"/>
    <property type="evidence" value="ECO:0007669"/>
    <property type="project" value="UniProtKB-SubCell"/>
</dbReference>
<dbReference type="PANTHER" id="PTHR42770:SF4">
    <property type="entry name" value="ARGININE_ORNITHINE ANTIPORTER-RELATED"/>
    <property type="match status" value="1"/>
</dbReference>
<dbReference type="Proteomes" id="UP000244369">
    <property type="component" value="Chromosome"/>
</dbReference>
<keyword evidence="3 6" id="KW-0812">Transmembrane</keyword>
<accession>A0A2S1ESB4</accession>
<keyword evidence="4 6" id="KW-1133">Transmembrane helix</keyword>
<protein>
    <submittedName>
        <fullName evidence="7">Amino acid permease</fullName>
    </submittedName>
</protein>
<feature type="transmembrane region" description="Helical" evidence="6">
    <location>
        <begin position="117"/>
        <end position="135"/>
    </location>
</feature>
<dbReference type="InterPro" id="IPR050367">
    <property type="entry name" value="APC_superfamily"/>
</dbReference>
<evidence type="ECO:0000256" key="2">
    <source>
        <dbReference type="ARBA" id="ARBA00022475"/>
    </source>
</evidence>
<dbReference type="EMBL" id="CP027805">
    <property type="protein sequence ID" value="AWD62868.1"/>
    <property type="molecule type" value="Genomic_DNA"/>
</dbReference>
<keyword evidence="2" id="KW-1003">Cell membrane</keyword>
<dbReference type="InterPro" id="IPR002293">
    <property type="entry name" value="AA/rel_permease1"/>
</dbReference>
<evidence type="ECO:0000313" key="8">
    <source>
        <dbReference type="Proteomes" id="UP000244369"/>
    </source>
</evidence>
<reference evidence="7 8" key="1">
    <citation type="submission" date="2018-03" db="EMBL/GenBank/DDBJ databases">
        <title>Complete Genome Sequence of the Chinese traditional Highland Barley wine Isolate Lactobacillus reuteri WHH1689.</title>
        <authorList>
            <person name="Chen S."/>
            <person name="Chen L."/>
            <person name="Chen L."/>
            <person name="Li Y."/>
        </authorList>
    </citation>
    <scope>NUCLEOTIDE SEQUENCE [LARGE SCALE GENOMIC DNA]</scope>
    <source>
        <strain evidence="7 8">WHH1689</strain>
    </source>
</reference>
<feature type="transmembrane region" description="Helical" evidence="6">
    <location>
        <begin position="65"/>
        <end position="85"/>
    </location>
</feature>
<dbReference type="GO" id="GO:0022857">
    <property type="term" value="F:transmembrane transporter activity"/>
    <property type="evidence" value="ECO:0007669"/>
    <property type="project" value="InterPro"/>
</dbReference>
<evidence type="ECO:0000256" key="6">
    <source>
        <dbReference type="SAM" id="Phobius"/>
    </source>
</evidence>
<evidence type="ECO:0000256" key="3">
    <source>
        <dbReference type="ARBA" id="ARBA00022692"/>
    </source>
</evidence>
<feature type="transmembrane region" description="Helical" evidence="6">
    <location>
        <begin position="34"/>
        <end position="53"/>
    </location>
</feature>
<sequence>MELTLLIVGSTIGSGVFGITSDLATAATPGPAIIAWIIVMIGVLTLVLSLTNLSQKRPDLDSGIFSYAAAAFGPLGEFISGWAYWLSARLGNIAFATIMMSALGTFFPSLFANGQNLFSIIVAIILTWVLTFLVNRGIESAAFINSIGSICKIIPLVVFVICVILGFKAKIFTADFWGNVTQNLSSKIETGSIYDQVKASIMVMM</sequence>
<comment type="subcellular location">
    <subcellularLocation>
        <location evidence="1">Cell membrane</location>
        <topology evidence="1">Multi-pass membrane protein</topology>
    </subcellularLocation>
</comment>
<evidence type="ECO:0000256" key="5">
    <source>
        <dbReference type="ARBA" id="ARBA00023136"/>
    </source>
</evidence>
<evidence type="ECO:0000256" key="4">
    <source>
        <dbReference type="ARBA" id="ARBA00022989"/>
    </source>
</evidence>
<evidence type="ECO:0000256" key="1">
    <source>
        <dbReference type="ARBA" id="ARBA00004651"/>
    </source>
</evidence>
<dbReference type="PANTHER" id="PTHR42770">
    <property type="entry name" value="AMINO ACID TRANSPORTER-RELATED"/>
    <property type="match status" value="1"/>
</dbReference>
<organism evidence="7 8">
    <name type="scientific">Limosilactobacillus reuteri</name>
    <name type="common">Lactobacillus reuteri</name>
    <dbReference type="NCBI Taxonomy" id="1598"/>
    <lineage>
        <taxon>Bacteria</taxon>
        <taxon>Bacillati</taxon>
        <taxon>Bacillota</taxon>
        <taxon>Bacilli</taxon>
        <taxon>Lactobacillales</taxon>
        <taxon>Lactobacillaceae</taxon>
        <taxon>Limosilactobacillus</taxon>
    </lineage>
</organism>